<evidence type="ECO:0000259" key="4">
    <source>
        <dbReference type="PROSITE" id="PS01124"/>
    </source>
</evidence>
<evidence type="ECO:0000256" key="3">
    <source>
        <dbReference type="ARBA" id="ARBA00023163"/>
    </source>
</evidence>
<dbReference type="GO" id="GO:0043565">
    <property type="term" value="F:sequence-specific DNA binding"/>
    <property type="evidence" value="ECO:0007669"/>
    <property type="project" value="InterPro"/>
</dbReference>
<evidence type="ECO:0000256" key="2">
    <source>
        <dbReference type="ARBA" id="ARBA00023125"/>
    </source>
</evidence>
<dbReference type="Pfam" id="PF12833">
    <property type="entry name" value="HTH_18"/>
    <property type="match status" value="1"/>
</dbReference>
<dbReference type="Gene3D" id="1.10.10.60">
    <property type="entry name" value="Homeodomain-like"/>
    <property type="match status" value="2"/>
</dbReference>
<dbReference type="GO" id="GO:0003700">
    <property type="term" value="F:DNA-binding transcription factor activity"/>
    <property type="evidence" value="ECO:0007669"/>
    <property type="project" value="InterPro"/>
</dbReference>
<dbReference type="PRINTS" id="PR00032">
    <property type="entry name" value="HTHARAC"/>
</dbReference>
<evidence type="ECO:0000313" key="6">
    <source>
        <dbReference type="Proteomes" id="UP001139150"/>
    </source>
</evidence>
<dbReference type="InterPro" id="IPR037923">
    <property type="entry name" value="HTH-like"/>
</dbReference>
<accession>A0A9X2A699</accession>
<dbReference type="Proteomes" id="UP001139150">
    <property type="component" value="Unassembled WGS sequence"/>
</dbReference>
<protein>
    <submittedName>
        <fullName evidence="5">AraC family transcriptional regulator</fullName>
    </submittedName>
</protein>
<keyword evidence="3" id="KW-0804">Transcription</keyword>
<dbReference type="InterPro" id="IPR020449">
    <property type="entry name" value="Tscrpt_reg_AraC-type_HTH"/>
</dbReference>
<dbReference type="SMART" id="SM00342">
    <property type="entry name" value="HTH_ARAC"/>
    <property type="match status" value="1"/>
</dbReference>
<name>A0A9X2A699_9BACI</name>
<gene>
    <name evidence="5" type="ORF">MF646_03650</name>
</gene>
<reference evidence="5" key="1">
    <citation type="submission" date="2022-02" db="EMBL/GenBank/DDBJ databases">
        <title>Halalkalibacter sp. nov. isolated from Lonar Lake, India.</title>
        <authorList>
            <person name="Joshi A."/>
            <person name="Thite S."/>
            <person name="Lodha T."/>
        </authorList>
    </citation>
    <scope>NUCLEOTIDE SEQUENCE</scope>
    <source>
        <strain evidence="5">MEB205</strain>
    </source>
</reference>
<keyword evidence="2" id="KW-0238">DNA-binding</keyword>
<dbReference type="RefSeq" id="WP_250095134.1">
    <property type="nucleotide sequence ID" value="NZ_JAKRYL010000003.1"/>
</dbReference>
<sequence>MLLNEPGVLDGSHYYFFTPSETIKKYYYHLICCGHYYCNADYNIKRDYFPYFLLVYIRNGDLHVNYQDKSVTAKKGDILLLDCREPHHYYGTDGLEFIYIHFDGPNSHELCSYIVKQHGFFFQNKRNIEVGKQLYQMIYTYYHDQEMSISDSTCLIYTMINSLTIKPEKQKNERSPVDEAIHYIKENIDRQITLKEIATYVNLSPYYFSHIFKLETGYAPIEFATKNRIDTAKTLLKTSKLAIADIAYQVGYSSSSGFINIFYKKVGFTPTEFRNLTI</sequence>
<dbReference type="PANTHER" id="PTHR43280">
    <property type="entry name" value="ARAC-FAMILY TRANSCRIPTIONAL REGULATOR"/>
    <property type="match status" value="1"/>
</dbReference>
<evidence type="ECO:0000313" key="5">
    <source>
        <dbReference type="EMBL" id="MCL7746206.1"/>
    </source>
</evidence>
<dbReference type="Gene3D" id="2.60.120.280">
    <property type="entry name" value="Regulatory protein AraC"/>
    <property type="match status" value="1"/>
</dbReference>
<dbReference type="EMBL" id="JAKRYL010000003">
    <property type="protein sequence ID" value="MCL7746206.1"/>
    <property type="molecule type" value="Genomic_DNA"/>
</dbReference>
<dbReference type="PROSITE" id="PS01124">
    <property type="entry name" value="HTH_ARAC_FAMILY_2"/>
    <property type="match status" value="1"/>
</dbReference>
<dbReference type="InterPro" id="IPR018060">
    <property type="entry name" value="HTH_AraC"/>
</dbReference>
<dbReference type="InterPro" id="IPR003313">
    <property type="entry name" value="AraC-bd"/>
</dbReference>
<dbReference type="SUPFAM" id="SSF51215">
    <property type="entry name" value="Regulatory protein AraC"/>
    <property type="match status" value="1"/>
</dbReference>
<dbReference type="PANTHER" id="PTHR43280:SF2">
    <property type="entry name" value="HTH-TYPE TRANSCRIPTIONAL REGULATOR EXSA"/>
    <property type="match status" value="1"/>
</dbReference>
<proteinExistence type="predicted"/>
<evidence type="ECO:0000256" key="1">
    <source>
        <dbReference type="ARBA" id="ARBA00023015"/>
    </source>
</evidence>
<dbReference type="Pfam" id="PF02311">
    <property type="entry name" value="AraC_binding"/>
    <property type="match status" value="1"/>
</dbReference>
<comment type="caution">
    <text evidence="5">The sequence shown here is derived from an EMBL/GenBank/DDBJ whole genome shotgun (WGS) entry which is preliminary data.</text>
</comment>
<feature type="domain" description="HTH araC/xylS-type" evidence="4">
    <location>
        <begin position="178"/>
        <end position="276"/>
    </location>
</feature>
<dbReference type="InterPro" id="IPR009057">
    <property type="entry name" value="Homeodomain-like_sf"/>
</dbReference>
<dbReference type="AlphaFoldDB" id="A0A9X2A699"/>
<keyword evidence="6" id="KW-1185">Reference proteome</keyword>
<keyword evidence="1" id="KW-0805">Transcription regulation</keyword>
<dbReference type="SUPFAM" id="SSF46689">
    <property type="entry name" value="Homeodomain-like"/>
    <property type="match status" value="2"/>
</dbReference>
<organism evidence="5 6">
    <name type="scientific">Halalkalibacter alkaliphilus</name>
    <dbReference type="NCBI Taxonomy" id="2917993"/>
    <lineage>
        <taxon>Bacteria</taxon>
        <taxon>Bacillati</taxon>
        <taxon>Bacillota</taxon>
        <taxon>Bacilli</taxon>
        <taxon>Bacillales</taxon>
        <taxon>Bacillaceae</taxon>
        <taxon>Halalkalibacter</taxon>
    </lineage>
</organism>